<proteinExistence type="predicted"/>
<protein>
    <submittedName>
        <fullName evidence="5">TetR/AcrR family transcriptional regulator</fullName>
    </submittedName>
</protein>
<dbReference type="InterPro" id="IPR009057">
    <property type="entry name" value="Homeodomain-like_sf"/>
</dbReference>
<dbReference type="Proteomes" id="UP000805841">
    <property type="component" value="Unassembled WGS sequence"/>
</dbReference>
<dbReference type="PROSITE" id="PS01081">
    <property type="entry name" value="HTH_TETR_1"/>
    <property type="match status" value="1"/>
</dbReference>
<evidence type="ECO:0000256" key="2">
    <source>
        <dbReference type="PROSITE-ProRule" id="PRU00335"/>
    </source>
</evidence>
<dbReference type="PROSITE" id="PS50977">
    <property type="entry name" value="HTH_TETR_2"/>
    <property type="match status" value="1"/>
</dbReference>
<keyword evidence="6" id="KW-1185">Reference proteome</keyword>
<dbReference type="Gene3D" id="1.10.357.10">
    <property type="entry name" value="Tetracycline Repressor, domain 2"/>
    <property type="match status" value="1"/>
</dbReference>
<dbReference type="SUPFAM" id="SSF48498">
    <property type="entry name" value="Tetracyclin repressor-like, C-terminal domain"/>
    <property type="match status" value="1"/>
</dbReference>
<dbReference type="PANTHER" id="PTHR30055:SF235">
    <property type="entry name" value="TRANSCRIPTIONAL REGULATORY PROTEIN"/>
    <property type="match status" value="1"/>
</dbReference>
<reference evidence="5 6" key="1">
    <citation type="journal article" date="2020" name="Insects">
        <title>Bacteria Belonging to Pseudomonas typographi sp. nov. from the Bark Beetle Ips typographus Have Genomic Potential to Aid in the Host Ecology.</title>
        <authorList>
            <person name="Peral-Aranega E."/>
            <person name="Saati-Santamaria Z."/>
            <person name="Kolarik M."/>
            <person name="Rivas R."/>
            <person name="Garcia-Fraile P."/>
        </authorList>
    </citation>
    <scope>NUCLEOTIDE SEQUENCE [LARGE SCALE GENOMIC DNA]</scope>
    <source>
        <strain evidence="5 6">CA3A</strain>
    </source>
</reference>
<dbReference type="InterPro" id="IPR036271">
    <property type="entry name" value="Tet_transcr_reg_TetR-rel_C_sf"/>
</dbReference>
<comment type="caution">
    <text evidence="5">The sequence shown here is derived from an EMBL/GenBank/DDBJ whole genome shotgun (WGS) entry which is preliminary data.</text>
</comment>
<dbReference type="Pfam" id="PF00440">
    <property type="entry name" value="TetR_N"/>
    <property type="match status" value="1"/>
</dbReference>
<dbReference type="PANTHER" id="PTHR30055">
    <property type="entry name" value="HTH-TYPE TRANSCRIPTIONAL REGULATOR RUTR"/>
    <property type="match status" value="1"/>
</dbReference>
<evidence type="ECO:0000256" key="1">
    <source>
        <dbReference type="ARBA" id="ARBA00023125"/>
    </source>
</evidence>
<evidence type="ECO:0000313" key="5">
    <source>
        <dbReference type="EMBL" id="MBD1600142.1"/>
    </source>
</evidence>
<dbReference type="RefSeq" id="WP_190422221.1">
    <property type="nucleotide sequence ID" value="NZ_JAAOCA010000019.1"/>
</dbReference>
<evidence type="ECO:0000259" key="4">
    <source>
        <dbReference type="PROSITE" id="PS50977"/>
    </source>
</evidence>
<evidence type="ECO:0000313" key="6">
    <source>
        <dbReference type="Proteomes" id="UP000805841"/>
    </source>
</evidence>
<dbReference type="InterPro" id="IPR050109">
    <property type="entry name" value="HTH-type_TetR-like_transc_reg"/>
</dbReference>
<feature type="DNA-binding region" description="H-T-H motif" evidence="2">
    <location>
        <begin position="55"/>
        <end position="74"/>
    </location>
</feature>
<dbReference type="InterPro" id="IPR041586">
    <property type="entry name" value="PsrA_TetR_C"/>
</dbReference>
<dbReference type="SUPFAM" id="SSF46689">
    <property type="entry name" value="Homeodomain-like"/>
    <property type="match status" value="1"/>
</dbReference>
<name>A0ABR7Z433_9PSED</name>
<sequence>MQTVSGRRGTLPASPAKPKPKRKGPGRPEGASGVRETILDAAECLFANLGYAGTTLREVSDQARVTQALINYYFGSKYGLFEEVFLRRGVAVSEERLRNLEAVRQAGTASVGDIVRAFLLPTAALRTSEQGRHFLRLQARLHTEPPHISYALRDKAYGVSTERYVEALQEAMPHLSALQAHWRITLMVGTYLYAFSDSHRMEERVPEGQYQADDCQSLIEQVTGFVVGGISAAPQNLA</sequence>
<dbReference type="InterPro" id="IPR001647">
    <property type="entry name" value="HTH_TetR"/>
</dbReference>
<organism evidence="5 6">
    <name type="scientific">Pseudomonas typographi</name>
    <dbReference type="NCBI Taxonomy" id="2715964"/>
    <lineage>
        <taxon>Bacteria</taxon>
        <taxon>Pseudomonadati</taxon>
        <taxon>Pseudomonadota</taxon>
        <taxon>Gammaproteobacteria</taxon>
        <taxon>Pseudomonadales</taxon>
        <taxon>Pseudomonadaceae</taxon>
        <taxon>Pseudomonas</taxon>
    </lineage>
</organism>
<dbReference type="Pfam" id="PF17939">
    <property type="entry name" value="TetR_C_30"/>
    <property type="match status" value="1"/>
</dbReference>
<feature type="region of interest" description="Disordered" evidence="3">
    <location>
        <begin position="1"/>
        <end position="32"/>
    </location>
</feature>
<dbReference type="PRINTS" id="PR00455">
    <property type="entry name" value="HTHTETR"/>
</dbReference>
<evidence type="ECO:0000256" key="3">
    <source>
        <dbReference type="SAM" id="MobiDB-lite"/>
    </source>
</evidence>
<accession>A0ABR7Z433</accession>
<feature type="domain" description="HTH tetR-type" evidence="4">
    <location>
        <begin position="32"/>
        <end position="92"/>
    </location>
</feature>
<dbReference type="EMBL" id="JAAOCA010000019">
    <property type="protein sequence ID" value="MBD1600142.1"/>
    <property type="molecule type" value="Genomic_DNA"/>
</dbReference>
<dbReference type="InterPro" id="IPR023772">
    <property type="entry name" value="DNA-bd_HTH_TetR-type_CS"/>
</dbReference>
<keyword evidence="1 2" id="KW-0238">DNA-binding</keyword>
<gene>
    <name evidence="5" type="ORF">HAQ05_15710</name>
</gene>